<comment type="similarity">
    <text evidence="1">Belongs to the CdaR family.</text>
</comment>
<evidence type="ECO:0000259" key="4">
    <source>
        <dbReference type="Pfam" id="PF17853"/>
    </source>
</evidence>
<dbReference type="InterPro" id="IPR025736">
    <property type="entry name" value="PucR_C-HTH_dom"/>
</dbReference>
<organism evidence="5 6">
    <name type="scientific">Fictibacillus barbaricus</name>
    <dbReference type="NCBI Taxonomy" id="182136"/>
    <lineage>
        <taxon>Bacteria</taxon>
        <taxon>Bacillati</taxon>
        <taxon>Bacillota</taxon>
        <taxon>Bacilli</taxon>
        <taxon>Bacillales</taxon>
        <taxon>Fictibacillaceae</taxon>
        <taxon>Fictibacillus</taxon>
    </lineage>
</organism>
<dbReference type="EMBL" id="JAFHKS010000044">
    <property type="protein sequence ID" value="MBN3546604.1"/>
    <property type="molecule type" value="Genomic_DNA"/>
</dbReference>
<dbReference type="Pfam" id="PF17853">
    <property type="entry name" value="GGDEF_2"/>
    <property type="match status" value="1"/>
</dbReference>
<dbReference type="InterPro" id="IPR042070">
    <property type="entry name" value="PucR_C-HTH_sf"/>
</dbReference>
<dbReference type="Pfam" id="PF13556">
    <property type="entry name" value="HTH_30"/>
    <property type="match status" value="1"/>
</dbReference>
<evidence type="ECO:0000259" key="3">
    <source>
        <dbReference type="Pfam" id="PF13556"/>
    </source>
</evidence>
<dbReference type="PANTHER" id="PTHR33744">
    <property type="entry name" value="CARBOHYDRATE DIACID REGULATOR"/>
    <property type="match status" value="1"/>
</dbReference>
<keyword evidence="6" id="KW-1185">Reference proteome</keyword>
<evidence type="ECO:0000256" key="1">
    <source>
        <dbReference type="ARBA" id="ARBA00006754"/>
    </source>
</evidence>
<sequence>MLTREIANSIVKETAFKLKRNINIMNNQGVIMASCDNSRVDDIHEGALEVLRTRETLRITEDERGKWRGAQPGVNLPIVFQEKIVGVLGITGNSDELADIGEIVKMTTELMIKQEYIYSQLEWKQRTKEMIIEELLKTIPNYENIERGLNLLNINLNPPYSTLIIQMSERSVSNQTIISKLEEIIGSQNGILGFININRIFIALSGISQKELLKKTEEIVRAFEQFKLNFRIGVSTQFDSFDQFSQSYIDCDLSLAISDPKELVIYYVDIESKALIYQLNKEVAERFSKRVLHETLINYKETLECFFKNNFNIQQTAEELFIHRNTLLYRLNKIVEDTGYNPRHFKDAVTMQLAIWGSETLTSEFNG</sequence>
<dbReference type="PANTHER" id="PTHR33744:SF15">
    <property type="entry name" value="CARBOHYDRATE DIACID REGULATOR"/>
    <property type="match status" value="1"/>
</dbReference>
<evidence type="ECO:0000259" key="2">
    <source>
        <dbReference type="Pfam" id="PF05651"/>
    </source>
</evidence>
<name>A0ABS2ZJ22_9BACL</name>
<evidence type="ECO:0000313" key="5">
    <source>
        <dbReference type="EMBL" id="MBN3546604.1"/>
    </source>
</evidence>
<feature type="domain" description="CdaR GGDEF-like" evidence="4">
    <location>
        <begin position="144"/>
        <end position="255"/>
    </location>
</feature>
<dbReference type="InterPro" id="IPR008599">
    <property type="entry name" value="Diacid_rec"/>
</dbReference>
<dbReference type="InterPro" id="IPR051448">
    <property type="entry name" value="CdaR-like_regulators"/>
</dbReference>
<dbReference type="PROSITE" id="PS51257">
    <property type="entry name" value="PROKAR_LIPOPROTEIN"/>
    <property type="match status" value="1"/>
</dbReference>
<feature type="domain" description="PucR C-terminal helix-turn-helix" evidence="3">
    <location>
        <begin position="301"/>
        <end position="355"/>
    </location>
</feature>
<accession>A0ABS2ZJ22</accession>
<evidence type="ECO:0000313" key="6">
    <source>
        <dbReference type="Proteomes" id="UP001319060"/>
    </source>
</evidence>
<dbReference type="RefSeq" id="WP_188400912.1">
    <property type="nucleotide sequence ID" value="NZ_BMCE01000001.1"/>
</dbReference>
<comment type="caution">
    <text evidence="5">The sequence shown here is derived from an EMBL/GenBank/DDBJ whole genome shotgun (WGS) entry which is preliminary data.</text>
</comment>
<gene>
    <name evidence="5" type="ORF">JYA64_14955</name>
</gene>
<protein>
    <submittedName>
        <fullName evidence="5">Helix-turn-helix domain-containing protein</fullName>
    </submittedName>
</protein>
<dbReference type="InterPro" id="IPR041522">
    <property type="entry name" value="CdaR_GGDEF"/>
</dbReference>
<dbReference type="Proteomes" id="UP001319060">
    <property type="component" value="Unassembled WGS sequence"/>
</dbReference>
<dbReference type="Pfam" id="PF05651">
    <property type="entry name" value="Diacid_rec"/>
    <property type="match status" value="1"/>
</dbReference>
<reference evidence="5 6" key="1">
    <citation type="submission" date="2021-01" db="EMBL/GenBank/DDBJ databases">
        <title>Genome Sequencing of Type Strains.</title>
        <authorList>
            <person name="Lemaire J.F."/>
            <person name="Inderbitzin P."/>
            <person name="Collins S.B."/>
            <person name="Wespe N."/>
            <person name="Knight-Connoni V."/>
        </authorList>
    </citation>
    <scope>NUCLEOTIDE SEQUENCE [LARGE SCALE GENOMIC DNA]</scope>
    <source>
        <strain evidence="5 6">DSM 14730</strain>
    </source>
</reference>
<feature type="domain" description="Putative sugar diacid recognition" evidence="2">
    <location>
        <begin position="2"/>
        <end position="135"/>
    </location>
</feature>
<dbReference type="Gene3D" id="1.10.10.2840">
    <property type="entry name" value="PucR C-terminal helix-turn-helix domain"/>
    <property type="match status" value="1"/>
</dbReference>
<proteinExistence type="inferred from homology"/>